<dbReference type="PANTHER" id="PTHR28263">
    <property type="entry name" value="GOLGI TO ER TRAFFIC PROTEIN 2"/>
    <property type="match status" value="1"/>
</dbReference>
<dbReference type="EMBL" id="KZ613745">
    <property type="protein sequence ID" value="PMD65892.1"/>
    <property type="molecule type" value="Genomic_DNA"/>
</dbReference>
<dbReference type="OrthoDB" id="5393181at2759"/>
<reference evidence="6 7" key="1">
    <citation type="submission" date="2016-04" db="EMBL/GenBank/DDBJ databases">
        <title>A degradative enzymes factory behind the ericoid mycorrhizal symbiosis.</title>
        <authorList>
            <consortium name="DOE Joint Genome Institute"/>
            <person name="Martino E."/>
            <person name="Morin E."/>
            <person name="Grelet G."/>
            <person name="Kuo A."/>
            <person name="Kohler A."/>
            <person name="Daghino S."/>
            <person name="Barry K."/>
            <person name="Choi C."/>
            <person name="Cichocki N."/>
            <person name="Clum A."/>
            <person name="Copeland A."/>
            <person name="Hainaut M."/>
            <person name="Haridas S."/>
            <person name="Labutti K."/>
            <person name="Lindquist E."/>
            <person name="Lipzen A."/>
            <person name="Khouja H.-R."/>
            <person name="Murat C."/>
            <person name="Ohm R."/>
            <person name="Olson A."/>
            <person name="Spatafora J."/>
            <person name="Veneault-Fourrey C."/>
            <person name="Henrissat B."/>
            <person name="Grigoriev I."/>
            <person name="Martin F."/>
            <person name="Perotto S."/>
        </authorList>
    </citation>
    <scope>NUCLEOTIDE SEQUENCE [LARGE SCALE GENOMIC DNA]</scope>
    <source>
        <strain evidence="6 7">E</strain>
    </source>
</reference>
<keyword evidence="3 5" id="KW-0472">Membrane</keyword>
<dbReference type="RefSeq" id="XP_024742796.1">
    <property type="nucleotide sequence ID" value="XM_024876578.1"/>
</dbReference>
<evidence type="ECO:0000256" key="4">
    <source>
        <dbReference type="SAM" id="MobiDB-lite"/>
    </source>
</evidence>
<dbReference type="GO" id="GO:0006890">
    <property type="term" value="P:retrograde vesicle-mediated transport, Golgi to endoplasmic reticulum"/>
    <property type="evidence" value="ECO:0007669"/>
    <property type="project" value="TreeGrafter"/>
</dbReference>
<evidence type="ECO:0000313" key="6">
    <source>
        <dbReference type="EMBL" id="PMD65892.1"/>
    </source>
</evidence>
<feature type="compositionally biased region" description="Basic and acidic residues" evidence="4">
    <location>
        <begin position="30"/>
        <end position="41"/>
    </location>
</feature>
<gene>
    <name evidence="6" type="ORF">K444DRAFT_552275</name>
</gene>
<keyword evidence="1 5" id="KW-0812">Transmembrane</keyword>
<proteinExistence type="predicted"/>
<organism evidence="6 7">
    <name type="scientific">Hyaloscypha bicolor E</name>
    <dbReference type="NCBI Taxonomy" id="1095630"/>
    <lineage>
        <taxon>Eukaryota</taxon>
        <taxon>Fungi</taxon>
        <taxon>Dikarya</taxon>
        <taxon>Ascomycota</taxon>
        <taxon>Pezizomycotina</taxon>
        <taxon>Leotiomycetes</taxon>
        <taxon>Helotiales</taxon>
        <taxon>Hyaloscyphaceae</taxon>
        <taxon>Hyaloscypha</taxon>
        <taxon>Hyaloscypha bicolor</taxon>
    </lineage>
</organism>
<evidence type="ECO:0000256" key="5">
    <source>
        <dbReference type="SAM" id="Phobius"/>
    </source>
</evidence>
<evidence type="ECO:0000256" key="2">
    <source>
        <dbReference type="ARBA" id="ARBA00022989"/>
    </source>
</evidence>
<evidence type="ECO:0000256" key="1">
    <source>
        <dbReference type="ARBA" id="ARBA00022692"/>
    </source>
</evidence>
<feature type="compositionally biased region" description="Low complexity" evidence="4">
    <location>
        <begin position="8"/>
        <end position="29"/>
    </location>
</feature>
<evidence type="ECO:0000313" key="7">
    <source>
        <dbReference type="Proteomes" id="UP000235371"/>
    </source>
</evidence>
<dbReference type="InParanoid" id="A0A2J6TSB2"/>
<protein>
    <recommendedName>
        <fullName evidence="8">GET complex, subunit GET2</fullName>
    </recommendedName>
</protein>
<sequence>MADAAPDTPVVSSSPSLPTSSPPSSAAEQARIRKERREAKIRAGGSARLNKITGLGGGVPKEPPQQPTSHADPDEVDISQHYYEPQTARRPQNASSQPAISDDQLRQMMLGFDPSATPPLGGPQNPNANPFAGFPGMGGMGMPPGMEGMGGPPGAEDPMMKMLQQMMSGAVPEAGPGGMPAFPGMPGQLTTTADPSAYLWRIAHALFALSLGLYITFTTPFTGTRLERETSALGYTPGSDVLTPSSVHFFYLFATAEVILQSSRFYLEKGKGEQSGWVGMVMGFLPERWKGYLAWVMRYSRIWTTVSGDAMVLIFVLGVCAWLRGGV</sequence>
<name>A0A2J6TSB2_9HELO</name>
<dbReference type="Proteomes" id="UP000235371">
    <property type="component" value="Unassembled WGS sequence"/>
</dbReference>
<feature type="transmembrane region" description="Helical" evidence="5">
    <location>
        <begin position="302"/>
        <end position="324"/>
    </location>
</feature>
<accession>A0A2J6TSB2</accession>
<dbReference type="PANTHER" id="PTHR28263:SF1">
    <property type="entry name" value="GOLGI TO ER TRAFFIC PROTEIN 2"/>
    <property type="match status" value="1"/>
</dbReference>
<evidence type="ECO:0000256" key="3">
    <source>
        <dbReference type="ARBA" id="ARBA00023136"/>
    </source>
</evidence>
<keyword evidence="2 5" id="KW-1133">Transmembrane helix</keyword>
<dbReference type="GeneID" id="36584657"/>
<dbReference type="AlphaFoldDB" id="A0A2J6TSB2"/>
<dbReference type="Pfam" id="PF08690">
    <property type="entry name" value="GET2"/>
    <property type="match status" value="1"/>
</dbReference>
<dbReference type="STRING" id="1095630.A0A2J6TSB2"/>
<keyword evidence="7" id="KW-1185">Reference proteome</keyword>
<dbReference type="InterPro" id="IPR028143">
    <property type="entry name" value="Get2/sif1"/>
</dbReference>
<feature type="region of interest" description="Disordered" evidence="4">
    <location>
        <begin position="110"/>
        <end position="140"/>
    </location>
</feature>
<feature type="region of interest" description="Disordered" evidence="4">
    <location>
        <begin position="1"/>
        <end position="81"/>
    </location>
</feature>
<evidence type="ECO:0008006" key="8">
    <source>
        <dbReference type="Google" id="ProtNLM"/>
    </source>
</evidence>